<name>A0ABP1FMD1_9CHLO</name>
<dbReference type="Proteomes" id="UP001497392">
    <property type="component" value="Unassembled WGS sequence"/>
</dbReference>
<evidence type="ECO:0000313" key="2">
    <source>
        <dbReference type="Proteomes" id="UP001497392"/>
    </source>
</evidence>
<protein>
    <submittedName>
        <fullName evidence="1">G440 protein</fullName>
    </submittedName>
</protein>
<dbReference type="EMBL" id="CAXHTA020000001">
    <property type="protein sequence ID" value="CAL5218727.1"/>
    <property type="molecule type" value="Genomic_DNA"/>
</dbReference>
<organism evidence="1 2">
    <name type="scientific">Coccomyxa viridis</name>
    <dbReference type="NCBI Taxonomy" id="1274662"/>
    <lineage>
        <taxon>Eukaryota</taxon>
        <taxon>Viridiplantae</taxon>
        <taxon>Chlorophyta</taxon>
        <taxon>core chlorophytes</taxon>
        <taxon>Trebouxiophyceae</taxon>
        <taxon>Trebouxiophyceae incertae sedis</taxon>
        <taxon>Coccomyxaceae</taxon>
        <taxon>Coccomyxa</taxon>
    </lineage>
</organism>
<gene>
    <name evidence="1" type="primary">g440</name>
    <name evidence="1" type="ORF">VP750_LOCUS386</name>
</gene>
<dbReference type="InterPro" id="IPR035204">
    <property type="entry name" value="NDUFB11"/>
</dbReference>
<reference evidence="1 2" key="1">
    <citation type="submission" date="2024-06" db="EMBL/GenBank/DDBJ databases">
        <authorList>
            <person name="Kraege A."/>
            <person name="Thomma B."/>
        </authorList>
    </citation>
    <scope>NUCLEOTIDE SEQUENCE [LARGE SCALE GENOMIC DNA]</scope>
</reference>
<sequence>MQNPKERDQWWNDHIDKTEATRKRWLAAVDQPAKPFGFWNSDANNAKYRTNLDPGINSLPGRAKTLDD</sequence>
<evidence type="ECO:0000313" key="1">
    <source>
        <dbReference type="EMBL" id="CAL5218727.1"/>
    </source>
</evidence>
<proteinExistence type="predicted"/>
<keyword evidence="2" id="KW-1185">Reference proteome</keyword>
<accession>A0ABP1FMD1</accession>
<dbReference type="Pfam" id="PF17250">
    <property type="entry name" value="NDUFB11"/>
    <property type="match status" value="1"/>
</dbReference>
<comment type="caution">
    <text evidence="1">The sequence shown here is derived from an EMBL/GenBank/DDBJ whole genome shotgun (WGS) entry which is preliminary data.</text>
</comment>